<dbReference type="PANTHER" id="PTHR43737:SF1">
    <property type="entry name" value="DUF1501 DOMAIN-CONTAINING PROTEIN"/>
    <property type="match status" value="1"/>
</dbReference>
<sequence length="477" mass="52317">MTQFPCHRLVSPPLTRRAMLHQAACGIGGVALSAILAEQVQAANLAEPTDTYGTHFKPTARNVIFLYMDGGPSQVDTFDPKPLLSRDNGLPFKMKMEPTQFDNNGFTLGSPWKFKQYGQCGTPVSELFPHIAQHVDDMAVIRSMTSDFSEHTNANYFLHTGSGLQGRPSMGAWLSYGLGSECKDLPSFVVLNGGLIPPGGLDCFNSGFLPASHQASIFQAGATPLANVVPLEKRPSLQRSKLALLSQLDQHRLARLGANDAIESAIANYELAFRMQASVPMLADTSDETQRTQSMYGLDSKNEHTAIFGRQCLLARRLVEQGVRFIELTCPQTKGNDRWDQHGDLFKGHTENALAVDQPIGALLSDLKGRGMLDETLVVWTGEFGRTPFAQGTNGRDHNPFGFSLWMAGGGVRGGVITGATDEYGYKAVENKRRMHDLHATMLHLLGVDHTRQTYRFSGRDMRLTDVHGDVIEEVIA</sequence>
<reference evidence="1 2" key="1">
    <citation type="submission" date="2019-02" db="EMBL/GenBank/DDBJ databases">
        <title>Deep-cultivation of Planctomycetes and their phenomic and genomic characterization uncovers novel biology.</title>
        <authorList>
            <person name="Wiegand S."/>
            <person name="Jogler M."/>
            <person name="Boedeker C."/>
            <person name="Pinto D."/>
            <person name="Vollmers J."/>
            <person name="Rivas-Marin E."/>
            <person name="Kohn T."/>
            <person name="Peeters S.H."/>
            <person name="Heuer A."/>
            <person name="Rast P."/>
            <person name="Oberbeckmann S."/>
            <person name="Bunk B."/>
            <person name="Jeske O."/>
            <person name="Meyerdierks A."/>
            <person name="Storesund J.E."/>
            <person name="Kallscheuer N."/>
            <person name="Luecker S."/>
            <person name="Lage O.M."/>
            <person name="Pohl T."/>
            <person name="Merkel B.J."/>
            <person name="Hornburger P."/>
            <person name="Mueller R.-W."/>
            <person name="Bruemmer F."/>
            <person name="Labrenz M."/>
            <person name="Spormann A.M."/>
            <person name="Op den Camp H."/>
            <person name="Overmann J."/>
            <person name="Amann R."/>
            <person name="Jetten M.S.M."/>
            <person name="Mascher T."/>
            <person name="Medema M.H."/>
            <person name="Devos D.P."/>
            <person name="Kaster A.-K."/>
            <person name="Ovreas L."/>
            <person name="Rohde M."/>
            <person name="Galperin M.Y."/>
            <person name="Jogler C."/>
        </authorList>
    </citation>
    <scope>NUCLEOTIDE SEQUENCE [LARGE SCALE GENOMIC DNA]</scope>
    <source>
        <strain evidence="1 2">HG15A2</strain>
    </source>
</reference>
<accession>A0A517MYF4</accession>
<dbReference type="EMBL" id="CP036263">
    <property type="protein sequence ID" value="QDS99920.1"/>
    <property type="molecule type" value="Genomic_DNA"/>
</dbReference>
<dbReference type="SUPFAM" id="SSF53649">
    <property type="entry name" value="Alkaline phosphatase-like"/>
    <property type="match status" value="1"/>
</dbReference>
<evidence type="ECO:0000313" key="2">
    <source>
        <dbReference type="Proteomes" id="UP000319852"/>
    </source>
</evidence>
<evidence type="ECO:0008006" key="3">
    <source>
        <dbReference type="Google" id="ProtNLM"/>
    </source>
</evidence>
<dbReference type="Proteomes" id="UP000319852">
    <property type="component" value="Chromosome"/>
</dbReference>
<dbReference type="Gene3D" id="3.40.720.10">
    <property type="entry name" value="Alkaline Phosphatase, subunit A"/>
    <property type="match status" value="1"/>
</dbReference>
<dbReference type="InterPro" id="IPR017850">
    <property type="entry name" value="Alkaline_phosphatase_core_sf"/>
</dbReference>
<name>A0A517MYF4_9BACT</name>
<proteinExistence type="predicted"/>
<dbReference type="InterPro" id="IPR006311">
    <property type="entry name" value="TAT_signal"/>
</dbReference>
<dbReference type="PANTHER" id="PTHR43737">
    <property type="entry name" value="BLL7424 PROTEIN"/>
    <property type="match status" value="1"/>
</dbReference>
<protein>
    <recommendedName>
        <fullName evidence="3">DUF1501 domain-containing protein</fullName>
    </recommendedName>
</protein>
<organism evidence="1 2">
    <name type="scientific">Adhaeretor mobilis</name>
    <dbReference type="NCBI Taxonomy" id="1930276"/>
    <lineage>
        <taxon>Bacteria</taxon>
        <taxon>Pseudomonadati</taxon>
        <taxon>Planctomycetota</taxon>
        <taxon>Planctomycetia</taxon>
        <taxon>Pirellulales</taxon>
        <taxon>Lacipirellulaceae</taxon>
        <taxon>Adhaeretor</taxon>
    </lineage>
</organism>
<evidence type="ECO:0000313" key="1">
    <source>
        <dbReference type="EMBL" id="QDS99920.1"/>
    </source>
</evidence>
<dbReference type="KEGG" id="amob:HG15A2_32510"/>
<dbReference type="AlphaFoldDB" id="A0A517MYF4"/>
<keyword evidence="2" id="KW-1185">Reference proteome</keyword>
<dbReference type="Pfam" id="PF07394">
    <property type="entry name" value="DUF1501"/>
    <property type="match status" value="1"/>
</dbReference>
<dbReference type="PROSITE" id="PS51318">
    <property type="entry name" value="TAT"/>
    <property type="match status" value="1"/>
</dbReference>
<gene>
    <name evidence="1" type="ORF">HG15A2_32510</name>
</gene>
<dbReference type="InterPro" id="IPR010869">
    <property type="entry name" value="DUF1501"/>
</dbReference>